<keyword evidence="1" id="KW-0472">Membrane</keyword>
<keyword evidence="1" id="KW-1133">Transmembrane helix</keyword>
<gene>
    <name evidence="2" type="ORF">ODALV1_LOCUS15703</name>
</gene>
<evidence type="ECO:0000313" key="3">
    <source>
        <dbReference type="Proteomes" id="UP001642540"/>
    </source>
</evidence>
<feature type="transmembrane region" description="Helical" evidence="1">
    <location>
        <begin position="322"/>
        <end position="345"/>
    </location>
</feature>
<evidence type="ECO:0000256" key="1">
    <source>
        <dbReference type="SAM" id="Phobius"/>
    </source>
</evidence>
<dbReference type="Proteomes" id="UP001642540">
    <property type="component" value="Unassembled WGS sequence"/>
</dbReference>
<keyword evidence="3" id="KW-1185">Reference proteome</keyword>
<sequence length="425" mass="47208">MMYVNKGTKLYLTNCSNVPASAINTTFSIQTNGRCAQVYDQLDCFGNTILIPARGPISHNLAKWGFDNKVQSVGFCGDPCTPEVNHNIPLVNATGSESNTITFYEKMNFEGDAYTYPINGCAIIENNVLALSDTFKSVSISKGSCVLLYLAMSYNTKGCFVQNKDSVLELRDGLRDLRGVLDTGEFVKAISPCQCKSRNHVTLPKLPENPVGLTEQKEYIILYSLNDFIGKSLKSSLNFTGCQSLFSKLKNWEKITQSIYVSKGSCVRVYRDGDCAEPNFLTLTEPLGKLNLFNMHYDISSLSRCSKSDVPEESKLSTSTSLYYYLVPLVGASLLVSAILAGVLVQTKFKPEKLTDKEIHEFTNGLELELGDVNVAERERNIENEYESGNVDRPNSLKFSSDLLAQNQPYNFELELPKSVLEFGK</sequence>
<accession>A0ABP1QVV2</accession>
<proteinExistence type="predicted"/>
<dbReference type="EMBL" id="CAXLJM020000048">
    <property type="protein sequence ID" value="CAL8112565.1"/>
    <property type="molecule type" value="Genomic_DNA"/>
</dbReference>
<dbReference type="SUPFAM" id="SSF49695">
    <property type="entry name" value="gamma-Crystallin-like"/>
    <property type="match status" value="1"/>
</dbReference>
<keyword evidence="1" id="KW-0812">Transmembrane</keyword>
<name>A0ABP1QVV2_9HEXA</name>
<dbReference type="Gene3D" id="2.60.20.10">
    <property type="entry name" value="Crystallins"/>
    <property type="match status" value="2"/>
</dbReference>
<comment type="caution">
    <text evidence="2">The sequence shown here is derived from an EMBL/GenBank/DDBJ whole genome shotgun (WGS) entry which is preliminary data.</text>
</comment>
<dbReference type="InterPro" id="IPR011024">
    <property type="entry name" value="G_crystallin-like"/>
</dbReference>
<evidence type="ECO:0000313" key="2">
    <source>
        <dbReference type="EMBL" id="CAL8112565.1"/>
    </source>
</evidence>
<organism evidence="2 3">
    <name type="scientific">Orchesella dallaii</name>
    <dbReference type="NCBI Taxonomy" id="48710"/>
    <lineage>
        <taxon>Eukaryota</taxon>
        <taxon>Metazoa</taxon>
        <taxon>Ecdysozoa</taxon>
        <taxon>Arthropoda</taxon>
        <taxon>Hexapoda</taxon>
        <taxon>Collembola</taxon>
        <taxon>Entomobryomorpha</taxon>
        <taxon>Entomobryoidea</taxon>
        <taxon>Orchesellidae</taxon>
        <taxon>Orchesellinae</taxon>
        <taxon>Orchesella</taxon>
    </lineage>
</organism>
<protein>
    <submittedName>
        <fullName evidence="2">Uncharacterized protein</fullName>
    </submittedName>
</protein>
<reference evidence="2 3" key="1">
    <citation type="submission" date="2024-08" db="EMBL/GenBank/DDBJ databases">
        <authorList>
            <person name="Cucini C."/>
            <person name="Frati F."/>
        </authorList>
    </citation>
    <scope>NUCLEOTIDE SEQUENCE [LARGE SCALE GENOMIC DNA]</scope>
</reference>